<dbReference type="Proteomes" id="UP000299102">
    <property type="component" value="Unassembled WGS sequence"/>
</dbReference>
<evidence type="ECO:0000256" key="2">
    <source>
        <dbReference type="SAM" id="MobiDB-lite"/>
    </source>
</evidence>
<reference evidence="4 5" key="1">
    <citation type="journal article" date="2019" name="Commun. Biol.">
        <title>The bagworm genome reveals a unique fibroin gene that provides high tensile strength.</title>
        <authorList>
            <person name="Kono N."/>
            <person name="Nakamura H."/>
            <person name="Ohtoshi R."/>
            <person name="Tomita M."/>
            <person name="Numata K."/>
            <person name="Arakawa K."/>
        </authorList>
    </citation>
    <scope>NUCLEOTIDE SEQUENCE [LARGE SCALE GENOMIC DNA]</scope>
</reference>
<dbReference type="InterPro" id="IPR041588">
    <property type="entry name" value="Integrase_H2C2"/>
</dbReference>
<dbReference type="FunFam" id="1.10.340.70:FF:000004">
    <property type="entry name" value="Retrovirus-related Pol polyprotein from transposon 297-like Protein"/>
    <property type="match status" value="1"/>
</dbReference>
<proteinExistence type="predicted"/>
<dbReference type="PROSITE" id="PS50994">
    <property type="entry name" value="INTEGRASE"/>
    <property type="match status" value="1"/>
</dbReference>
<dbReference type="Gene3D" id="1.10.340.70">
    <property type="match status" value="1"/>
</dbReference>
<sequence length="837" mass="92783">MTANRLQRYALFLSAYNYTVQYVRSANNVADYLSRSHPQRAAADGAARGHARRASMLRTGKLTQDGCILRGHKVVIPLNLQGRILRELHSSHFGVVKTKAEARRRFWWPGIDADIESAVGACGACTALRPAPARAPLAPWPYPARPWERVHLDMLSVAGGTHLVVVDAHSKWVEWAPLADGAGTEPVLRRLSEMLGRFGLPRTIVTDNATPFTSARFRRYCEVNDIKHVTIPPYHPASNGQAEITVKLIKRALKTLMSETNSVSSLEHQVNKYLLSYRNSVHSTTGVSPAQLMLGRNVRTRLDLLCPRKDVPKHVAPAPSAANLAQSVSRSQISQSKYFGGKRKINFTVGDKVIVKRHYQNGNKYKWLRGTLVKNLGSRVWLVRTHELTQCLKKHVDQLLHWRGGDDAFIQDTPRPPTSIITTEIETTTTRGADRADERQSAEDCGEELNISKNDSNTTSSSPQGGEEGGDTMSRGCDSTEAENEDANSSGSDPEWTPPPHYRARLPSSPSKKNMFRNYKKKGTKSGEVDEQNLENVYRKHNFTADRIFNYDDSGISTVLGTPKIFSDKSQKQVGQIVSAERGELVTFGGIVSANGNIPPLFIFPRVHYKDHFLEGAPEGYLGVATKSDAINYCRDNGAVCLSFPPHTTHPLQPLDVGVFGPLKSNLKTAFNDWHVSSPGKTLNIYNIPKLTKIPYLESFNGRNITSAYEKTGIWPFNKLIINDDDFAPVQVYHSNPVTILNEITGGEELVIDGDELATVSAELGDVPARTPPTLSRNVSPSLLSQHFALTVIDFDNPAPFTSKVIKTPEMIRPFPKVQKFTQTKKVDHLENQNGHA</sequence>
<dbReference type="InterPro" id="IPR050951">
    <property type="entry name" value="Retrovirus_Pol_polyprotein"/>
</dbReference>
<feature type="compositionally biased region" description="Polar residues" evidence="2">
    <location>
        <begin position="451"/>
        <end position="464"/>
    </location>
</feature>
<gene>
    <name evidence="4" type="ORF">EVAR_102063_1</name>
</gene>
<dbReference type="AlphaFoldDB" id="A0A4C1TZM4"/>
<dbReference type="InterPro" id="IPR001584">
    <property type="entry name" value="Integrase_cat-core"/>
</dbReference>
<dbReference type="PANTHER" id="PTHR37984:SF5">
    <property type="entry name" value="PROTEIN NYNRIN-LIKE"/>
    <property type="match status" value="1"/>
</dbReference>
<evidence type="ECO:0000313" key="5">
    <source>
        <dbReference type="Proteomes" id="UP000299102"/>
    </source>
</evidence>
<dbReference type="InterPro" id="IPR036397">
    <property type="entry name" value="RNaseH_sf"/>
</dbReference>
<dbReference type="Pfam" id="PF17921">
    <property type="entry name" value="Integrase_H2C2"/>
    <property type="match status" value="1"/>
</dbReference>
<dbReference type="PANTHER" id="PTHR37984">
    <property type="entry name" value="PROTEIN CBG26694"/>
    <property type="match status" value="1"/>
</dbReference>
<feature type="compositionally biased region" description="Low complexity" evidence="2">
    <location>
        <begin position="418"/>
        <end position="431"/>
    </location>
</feature>
<dbReference type="GO" id="GO:0003676">
    <property type="term" value="F:nucleic acid binding"/>
    <property type="evidence" value="ECO:0007669"/>
    <property type="project" value="InterPro"/>
</dbReference>
<dbReference type="STRING" id="151549.A0A4C1TZM4"/>
<dbReference type="InterPro" id="IPR012337">
    <property type="entry name" value="RNaseH-like_sf"/>
</dbReference>
<evidence type="ECO:0000313" key="4">
    <source>
        <dbReference type="EMBL" id="GBP19515.1"/>
    </source>
</evidence>
<feature type="compositionally biased region" description="Basic and acidic residues" evidence="2">
    <location>
        <begin position="432"/>
        <end position="442"/>
    </location>
</feature>
<feature type="region of interest" description="Disordered" evidence="2">
    <location>
        <begin position="408"/>
        <end position="517"/>
    </location>
</feature>
<dbReference type="SUPFAM" id="SSF53098">
    <property type="entry name" value="Ribonuclease H-like"/>
    <property type="match status" value="1"/>
</dbReference>
<accession>A0A4C1TZM4</accession>
<dbReference type="OrthoDB" id="5978043at2759"/>
<comment type="caution">
    <text evidence="4">The sequence shown here is derived from an EMBL/GenBank/DDBJ whole genome shotgun (WGS) entry which is preliminary data.</text>
</comment>
<dbReference type="EC" id="2.7.7.49" evidence="1"/>
<name>A0A4C1TZM4_EUMVA</name>
<evidence type="ECO:0000259" key="3">
    <source>
        <dbReference type="PROSITE" id="PS50994"/>
    </source>
</evidence>
<protein>
    <recommendedName>
        <fullName evidence="1">RNA-directed DNA polymerase</fullName>
        <ecNumber evidence="1">2.7.7.49</ecNumber>
    </recommendedName>
</protein>
<keyword evidence="5" id="KW-1185">Reference proteome</keyword>
<dbReference type="Pfam" id="PF00665">
    <property type="entry name" value="rve"/>
    <property type="match status" value="1"/>
</dbReference>
<dbReference type="FunFam" id="3.30.420.10:FF:000063">
    <property type="entry name" value="Retrovirus-related Pol polyprotein from transposon 297-like Protein"/>
    <property type="match status" value="1"/>
</dbReference>
<feature type="domain" description="Integrase catalytic" evidence="3">
    <location>
        <begin position="142"/>
        <end position="297"/>
    </location>
</feature>
<dbReference type="Gene3D" id="3.30.420.10">
    <property type="entry name" value="Ribonuclease H-like superfamily/Ribonuclease H"/>
    <property type="match status" value="1"/>
</dbReference>
<dbReference type="EMBL" id="BGZK01000109">
    <property type="protein sequence ID" value="GBP19515.1"/>
    <property type="molecule type" value="Genomic_DNA"/>
</dbReference>
<organism evidence="4 5">
    <name type="scientific">Eumeta variegata</name>
    <name type="common">Bagworm moth</name>
    <name type="synonym">Eumeta japonica</name>
    <dbReference type="NCBI Taxonomy" id="151549"/>
    <lineage>
        <taxon>Eukaryota</taxon>
        <taxon>Metazoa</taxon>
        <taxon>Ecdysozoa</taxon>
        <taxon>Arthropoda</taxon>
        <taxon>Hexapoda</taxon>
        <taxon>Insecta</taxon>
        <taxon>Pterygota</taxon>
        <taxon>Neoptera</taxon>
        <taxon>Endopterygota</taxon>
        <taxon>Lepidoptera</taxon>
        <taxon>Glossata</taxon>
        <taxon>Ditrysia</taxon>
        <taxon>Tineoidea</taxon>
        <taxon>Psychidae</taxon>
        <taxon>Oiketicinae</taxon>
        <taxon>Eumeta</taxon>
    </lineage>
</organism>
<dbReference type="GO" id="GO:0003964">
    <property type="term" value="F:RNA-directed DNA polymerase activity"/>
    <property type="evidence" value="ECO:0007669"/>
    <property type="project" value="UniProtKB-EC"/>
</dbReference>
<dbReference type="GO" id="GO:0015074">
    <property type="term" value="P:DNA integration"/>
    <property type="evidence" value="ECO:0007669"/>
    <property type="project" value="InterPro"/>
</dbReference>
<evidence type="ECO:0000256" key="1">
    <source>
        <dbReference type="ARBA" id="ARBA00012493"/>
    </source>
</evidence>